<dbReference type="RefSeq" id="WP_377281774.1">
    <property type="nucleotide sequence ID" value="NZ_JBHRSI010000004.1"/>
</dbReference>
<evidence type="ECO:0000256" key="3">
    <source>
        <dbReference type="ARBA" id="ARBA00022960"/>
    </source>
</evidence>
<keyword evidence="6" id="KW-0573">Peptidoglycan synthesis</keyword>
<evidence type="ECO:0000256" key="5">
    <source>
        <dbReference type="ARBA" id="ARBA00023136"/>
    </source>
</evidence>
<dbReference type="Proteomes" id="UP001597237">
    <property type="component" value="Unassembled WGS sequence"/>
</dbReference>
<keyword evidence="8" id="KW-1185">Reference proteome</keyword>
<feature type="transmembrane region" description="Helical" evidence="6">
    <location>
        <begin position="314"/>
        <end position="341"/>
    </location>
</feature>
<feature type="transmembrane region" description="Helical" evidence="6">
    <location>
        <begin position="347"/>
        <end position="365"/>
    </location>
</feature>
<dbReference type="PANTHER" id="PTHR30474:SF1">
    <property type="entry name" value="PEPTIDOGLYCAN GLYCOSYLTRANSFERASE MRDB"/>
    <property type="match status" value="1"/>
</dbReference>
<keyword evidence="6" id="KW-0808">Transferase</keyword>
<dbReference type="Pfam" id="PF01098">
    <property type="entry name" value="FTSW_RODA_SPOVE"/>
    <property type="match status" value="1"/>
</dbReference>
<accession>A0ABW4N8A4</accession>
<feature type="transmembrane region" description="Helical" evidence="6">
    <location>
        <begin position="57"/>
        <end position="79"/>
    </location>
</feature>
<evidence type="ECO:0000256" key="4">
    <source>
        <dbReference type="ARBA" id="ARBA00022989"/>
    </source>
</evidence>
<comment type="caution">
    <text evidence="7">The sequence shown here is derived from an EMBL/GenBank/DDBJ whole genome shotgun (WGS) entry which is preliminary data.</text>
</comment>
<evidence type="ECO:0000313" key="8">
    <source>
        <dbReference type="Proteomes" id="UP001597237"/>
    </source>
</evidence>
<keyword evidence="6" id="KW-0328">Glycosyltransferase</keyword>
<comment type="pathway">
    <text evidence="6">Cell wall biogenesis; peptidoglycan biosynthesis.</text>
</comment>
<feature type="transmembrane region" description="Helical" evidence="6">
    <location>
        <begin position="85"/>
        <end position="102"/>
    </location>
</feature>
<keyword evidence="6" id="KW-0997">Cell inner membrane</keyword>
<evidence type="ECO:0000256" key="6">
    <source>
        <dbReference type="HAMAP-Rule" id="MF_02079"/>
    </source>
</evidence>
<comment type="function">
    <text evidence="6">Peptidoglycan polymerase that is essential for cell wall elongation.</text>
</comment>
<keyword evidence="4 6" id="KW-1133">Transmembrane helix</keyword>
<protein>
    <recommendedName>
        <fullName evidence="6">Peptidoglycan glycosyltransferase MrdB</fullName>
        <shortName evidence="6">PGT</shortName>
        <ecNumber evidence="6">2.4.99.28</ecNumber>
    </recommendedName>
    <alternativeName>
        <fullName evidence="6">Cell elongation protein RodA</fullName>
    </alternativeName>
    <alternativeName>
        <fullName evidence="6">Cell wall polymerase</fullName>
    </alternativeName>
    <alternativeName>
        <fullName evidence="6">Peptidoglycan polymerase</fullName>
        <shortName evidence="6">PG polymerase</shortName>
    </alternativeName>
</protein>
<feature type="transmembrane region" description="Helical" evidence="6">
    <location>
        <begin position="169"/>
        <end position="186"/>
    </location>
</feature>
<comment type="catalytic activity">
    <reaction evidence="6">
        <text>[GlcNAc-(1-&gt;4)-Mur2Ac(oyl-L-Ala-gamma-D-Glu-L-Lys-D-Ala-D-Ala)](n)-di-trans,octa-cis-undecaprenyl diphosphate + beta-D-GlcNAc-(1-&gt;4)-Mur2Ac(oyl-L-Ala-gamma-D-Glu-L-Lys-D-Ala-D-Ala)-di-trans,octa-cis-undecaprenyl diphosphate = [GlcNAc-(1-&gt;4)-Mur2Ac(oyl-L-Ala-gamma-D-Glu-L-Lys-D-Ala-D-Ala)](n+1)-di-trans,octa-cis-undecaprenyl diphosphate + di-trans,octa-cis-undecaprenyl diphosphate + H(+)</text>
        <dbReference type="Rhea" id="RHEA:23708"/>
        <dbReference type="Rhea" id="RHEA-COMP:9602"/>
        <dbReference type="Rhea" id="RHEA-COMP:9603"/>
        <dbReference type="ChEBI" id="CHEBI:15378"/>
        <dbReference type="ChEBI" id="CHEBI:58405"/>
        <dbReference type="ChEBI" id="CHEBI:60033"/>
        <dbReference type="ChEBI" id="CHEBI:78435"/>
        <dbReference type="EC" id="2.4.99.28"/>
    </reaction>
</comment>
<organism evidence="7 8">
    <name type="scientific">Phenylobacterium terrae</name>
    <dbReference type="NCBI Taxonomy" id="2665495"/>
    <lineage>
        <taxon>Bacteria</taxon>
        <taxon>Pseudomonadati</taxon>
        <taxon>Pseudomonadota</taxon>
        <taxon>Alphaproteobacteria</taxon>
        <taxon>Caulobacterales</taxon>
        <taxon>Caulobacteraceae</taxon>
        <taxon>Phenylobacterium</taxon>
    </lineage>
</organism>
<dbReference type="InterPro" id="IPR011923">
    <property type="entry name" value="RodA/MrdB"/>
</dbReference>
<comment type="subcellular location">
    <subcellularLocation>
        <location evidence="6">Cell inner membrane</location>
        <topology evidence="6">Multi-pass membrane protein</topology>
    </subcellularLocation>
    <subcellularLocation>
        <location evidence="1">Membrane</location>
        <topology evidence="1">Multi-pass membrane protein</topology>
    </subcellularLocation>
</comment>
<feature type="transmembrane region" description="Helical" evidence="6">
    <location>
        <begin position="22"/>
        <end position="45"/>
    </location>
</feature>
<evidence type="ECO:0000256" key="1">
    <source>
        <dbReference type="ARBA" id="ARBA00004141"/>
    </source>
</evidence>
<dbReference type="PANTHER" id="PTHR30474">
    <property type="entry name" value="CELL CYCLE PROTEIN"/>
    <property type="match status" value="1"/>
</dbReference>
<keyword evidence="5 6" id="KW-0472">Membrane</keyword>
<keyword evidence="6" id="KW-0961">Cell wall biogenesis/degradation</keyword>
<feature type="transmembrane region" description="Helical" evidence="6">
    <location>
        <begin position="193"/>
        <end position="215"/>
    </location>
</feature>
<keyword evidence="2 6" id="KW-0812">Transmembrane</keyword>
<name>A0ABW4N8A4_9CAUL</name>
<feature type="transmembrane region" description="Helical" evidence="6">
    <location>
        <begin position="281"/>
        <end position="302"/>
    </location>
</feature>
<dbReference type="EMBL" id="JBHUEY010000012">
    <property type="protein sequence ID" value="MFD1785739.1"/>
    <property type="molecule type" value="Genomic_DNA"/>
</dbReference>
<dbReference type="EC" id="2.4.99.28" evidence="6"/>
<proteinExistence type="inferred from homology"/>
<comment type="similarity">
    <text evidence="6">Belongs to the SEDS family. MrdB/RodA subfamily.</text>
</comment>
<feature type="transmembrane region" description="Helical" evidence="6">
    <location>
        <begin position="145"/>
        <end position="163"/>
    </location>
</feature>
<evidence type="ECO:0000256" key="2">
    <source>
        <dbReference type="ARBA" id="ARBA00022692"/>
    </source>
</evidence>
<gene>
    <name evidence="6 7" type="primary">rodA</name>
    <name evidence="6" type="synonym">mrdB</name>
    <name evidence="7" type="ORF">ACFSC0_20270</name>
</gene>
<dbReference type="HAMAP" id="MF_02079">
    <property type="entry name" value="PGT_RodA"/>
    <property type="match status" value="1"/>
</dbReference>
<dbReference type="NCBIfam" id="TIGR02210">
    <property type="entry name" value="rodA_shape"/>
    <property type="match status" value="1"/>
</dbReference>
<reference evidence="8" key="1">
    <citation type="journal article" date="2019" name="Int. J. Syst. Evol. Microbiol.">
        <title>The Global Catalogue of Microorganisms (GCM) 10K type strain sequencing project: providing services to taxonomists for standard genome sequencing and annotation.</title>
        <authorList>
            <consortium name="The Broad Institute Genomics Platform"/>
            <consortium name="The Broad Institute Genome Sequencing Center for Infectious Disease"/>
            <person name="Wu L."/>
            <person name="Ma J."/>
        </authorList>
    </citation>
    <scope>NUCLEOTIDE SEQUENCE [LARGE SCALE GENOMIC DNA]</scope>
    <source>
        <strain evidence="8">DFY28</strain>
    </source>
</reference>
<dbReference type="InterPro" id="IPR001182">
    <property type="entry name" value="FtsW/RodA"/>
</dbReference>
<keyword evidence="6" id="KW-1003">Cell membrane</keyword>
<keyword evidence="3 6" id="KW-0133">Cell shape</keyword>
<evidence type="ECO:0000313" key="7">
    <source>
        <dbReference type="EMBL" id="MFD1785739.1"/>
    </source>
</evidence>
<sequence>MSASALTRPGERDRPTVKIAQIDWTFCFFVTLIACFGALMMFSVAGSSWTPWAANHLVRYTLFFGVMVVLALVDIRVWFALSYPVYAVALLLLVAVEAVGDVRMGAQRWLSIGPFSFQPSEVMKVGIVMALARFYHGASAQTARLSWRLLIPGLMIAVPFALVAHQPDLGTAMLILFTGLAVVFLAGLSWKIIIAGVAGFLVSIPPIVMFVLHPYQRQRVMTFLDPESDPSGSGYHILQSMIALGSGGLLGKGYGLGSQSQLDYLPEKHTDFIFATLAEEFGFVGCAFLLTLYAAVIFMALRTASLSHSHYGRLAAAGVTATFACYVLINGAMVMGLAPVVGVPMPLLSYGGTVAMTVMIGFGLVQSVRVHRYSEVGSSKGLF</sequence>